<dbReference type="STRING" id="1618566.UR35_C0001G0008"/>
<protein>
    <submittedName>
        <fullName evidence="2">Glycosyl transferase family 2</fullName>
    </submittedName>
</protein>
<evidence type="ECO:0000313" key="3">
    <source>
        <dbReference type="Proteomes" id="UP000034778"/>
    </source>
</evidence>
<dbReference type="SUPFAM" id="SSF53448">
    <property type="entry name" value="Nucleotide-diphospho-sugar transferases"/>
    <property type="match status" value="1"/>
</dbReference>
<dbReference type="InterPro" id="IPR029044">
    <property type="entry name" value="Nucleotide-diphossugar_trans"/>
</dbReference>
<feature type="transmembrane region" description="Helical" evidence="1">
    <location>
        <begin position="266"/>
        <end position="285"/>
    </location>
</feature>
<dbReference type="PANTHER" id="PTHR43179:SF7">
    <property type="entry name" value="RHAMNOSYLTRANSFERASE WBBL"/>
    <property type="match status" value="1"/>
</dbReference>
<comment type="caution">
    <text evidence="2">The sequence shown here is derived from an EMBL/GenBank/DDBJ whole genome shotgun (WGS) entry which is preliminary data.</text>
</comment>
<reference evidence="2 3" key="1">
    <citation type="journal article" date="2015" name="Nature">
        <title>rRNA introns, odd ribosomes, and small enigmatic genomes across a large radiation of phyla.</title>
        <authorList>
            <person name="Brown C.T."/>
            <person name="Hug L.A."/>
            <person name="Thomas B.C."/>
            <person name="Sharon I."/>
            <person name="Castelle C.J."/>
            <person name="Singh A."/>
            <person name="Wilkins M.J."/>
            <person name="Williams K.H."/>
            <person name="Banfield J.F."/>
        </authorList>
    </citation>
    <scope>NUCLEOTIDE SEQUENCE [LARGE SCALE GENOMIC DNA]</scope>
</reference>
<name>A0A0G0A2G0_9BACT</name>
<dbReference type="GO" id="GO:0016740">
    <property type="term" value="F:transferase activity"/>
    <property type="evidence" value="ECO:0007669"/>
    <property type="project" value="UniProtKB-KW"/>
</dbReference>
<dbReference type="AlphaFoldDB" id="A0A0G0A2G0"/>
<dbReference type="EMBL" id="LBOW01000001">
    <property type="protein sequence ID" value="KKP45411.1"/>
    <property type="molecule type" value="Genomic_DNA"/>
</dbReference>
<keyword evidence="1" id="KW-0812">Transmembrane</keyword>
<accession>A0A0G0A2G0</accession>
<dbReference type="CDD" id="cd04186">
    <property type="entry name" value="GT_2_like_c"/>
    <property type="match status" value="1"/>
</dbReference>
<gene>
    <name evidence="2" type="ORF">UR35_C0001G0008</name>
</gene>
<keyword evidence="1" id="KW-1133">Transmembrane helix</keyword>
<dbReference type="PANTHER" id="PTHR43179">
    <property type="entry name" value="RHAMNOSYLTRANSFERASE WBBL"/>
    <property type="match status" value="1"/>
</dbReference>
<proteinExistence type="predicted"/>
<dbReference type="Gene3D" id="3.90.550.10">
    <property type="entry name" value="Spore Coat Polysaccharide Biosynthesis Protein SpsA, Chain A"/>
    <property type="match status" value="1"/>
</dbReference>
<dbReference type="Pfam" id="PF13641">
    <property type="entry name" value="Glyco_tranf_2_3"/>
    <property type="match status" value="1"/>
</dbReference>
<keyword evidence="2" id="KW-0808">Transferase</keyword>
<organism evidence="2 3">
    <name type="scientific">Candidatus Woesebacteria bacterium GW2011_GWB1_33_22</name>
    <dbReference type="NCBI Taxonomy" id="1618566"/>
    <lineage>
        <taxon>Bacteria</taxon>
        <taxon>Candidatus Woeseibacteriota</taxon>
    </lineage>
</organism>
<sequence length="293" mass="34310">MIRTRLSVIILNYNTKELLSDCLKSVKAYMDEVCMEVIVSDNSSTDGSQDMIKKNFPWVKFIEGENEGFSKGNNRAKPFVNGELVLFLNPDTIVHKDVFAKTVRYLDEHLKVGAVTCKLLLQNGEMDKDIRRKFPTPRISFNKLVLGKTREYYYEDIPESATHEVEAIQGAFFLTYKKLLDKVGWFDERYFFDGEDVDLCYQIHKAGYTLVYYPDVYITHLKGVTKGKVKKWRFKVTDAQRRKLRLAGVASMELFYKKNLWDKYPLLFNYFVILGINLFKIIRYIKVVILSLY</sequence>
<evidence type="ECO:0000256" key="1">
    <source>
        <dbReference type="SAM" id="Phobius"/>
    </source>
</evidence>
<evidence type="ECO:0000313" key="2">
    <source>
        <dbReference type="EMBL" id="KKP45411.1"/>
    </source>
</evidence>
<keyword evidence="1" id="KW-0472">Membrane</keyword>
<dbReference type="Proteomes" id="UP000034778">
    <property type="component" value="Unassembled WGS sequence"/>
</dbReference>